<evidence type="ECO:0000313" key="5">
    <source>
        <dbReference type="Proteomes" id="UP001597299"/>
    </source>
</evidence>
<reference evidence="5" key="1">
    <citation type="journal article" date="2019" name="Int. J. Syst. Evol. Microbiol.">
        <title>The Global Catalogue of Microorganisms (GCM) 10K type strain sequencing project: providing services to taxonomists for standard genome sequencing and annotation.</title>
        <authorList>
            <consortium name="The Broad Institute Genomics Platform"/>
            <consortium name="The Broad Institute Genome Sequencing Center for Infectious Disease"/>
            <person name="Wu L."/>
            <person name="Ma J."/>
        </authorList>
    </citation>
    <scope>NUCLEOTIDE SEQUENCE [LARGE SCALE GENOMIC DNA]</scope>
    <source>
        <strain evidence="5">CCM 7435</strain>
    </source>
</reference>
<comment type="caution">
    <text evidence="4">The sequence shown here is derived from an EMBL/GenBank/DDBJ whole genome shotgun (WGS) entry which is preliminary data.</text>
</comment>
<evidence type="ECO:0000256" key="1">
    <source>
        <dbReference type="SAM" id="MobiDB-lite"/>
    </source>
</evidence>
<dbReference type="HAMAP" id="MF_04144">
    <property type="entry name" value="TERL_LAMBDA"/>
    <property type="match status" value="1"/>
</dbReference>
<sequence>MSMSNGMTTAAIRVRDHAGLRQIVSEALAALRPPPKLGLKEWADEYRRLSRETSARPGKWRTERQPILGDIMEAITDPAVKEAWVLKPSQFGWTEVVNNAAGYFVHQDPTSILVVQPTVEMAEAWSKDRLAPMVRDTPALRGLIADPKSRNSGNSILHKAFPGGQIDMVGANAPAGLASRPKRVVIYDEVDRYPVSAGTEGDPIKLARKRQATFWNRKTLGGSTPTRKGFSRIEREYERSDMRICYVACPLCDAYQSLRWEQVKWDKTETGEHLPDTAHYQCEACGESWTEEDRLTAIDNRKWEATKPFSGVAGFRFNALYSKLLEDGLPGLVREFVECRGLPELLQPFINTVLGESWAEQGETIDPDAFMQRLETFDHDSLPDDVQLITMGVDTQGDRLELQWLAWGEGEESWPCRYEVILGDPSQQDVWNKLTAFRRELLVTDTGRTLRVKACCIDMGGHHTAEVLGYAKRYRRQAVYATKGIAGPRPVWPKRGTRSKTHSMPFFGIGVDTAKDSIYGRLKIQLQGEEQRRPGYVHFPAADGFDAEYFAQLTAEQVVTRYKQGRPYRVWDLPKGKRNEALDTFVLALAARLSTSVKLGPRRRPAASAPVASDDEGEPDAVVEEISDDTPVSAVKRRKRPRRSSGWIGRNSEWLAR</sequence>
<evidence type="ECO:0000313" key="4">
    <source>
        <dbReference type="EMBL" id="MFD2142902.1"/>
    </source>
</evidence>
<proteinExistence type="inferred from homology"/>
<feature type="domain" description="Terminase large subunit GpA endonuclease" evidence="3">
    <location>
        <begin position="313"/>
        <end position="594"/>
    </location>
</feature>
<dbReference type="Gene3D" id="3.40.50.300">
    <property type="entry name" value="P-loop containing nucleotide triphosphate hydrolases"/>
    <property type="match status" value="1"/>
</dbReference>
<dbReference type="RefSeq" id="WP_213356136.1">
    <property type="nucleotide sequence ID" value="NZ_JAHBGB010000044.1"/>
</dbReference>
<dbReference type="Proteomes" id="UP001597299">
    <property type="component" value="Unassembled WGS sequence"/>
</dbReference>
<dbReference type="PANTHER" id="PTHR34413:SF2">
    <property type="entry name" value="PROPHAGE TAIL FIBER ASSEMBLY PROTEIN HOMOLOG TFAE-RELATED"/>
    <property type="match status" value="1"/>
</dbReference>
<dbReference type="InterPro" id="IPR027417">
    <property type="entry name" value="P-loop_NTPase"/>
</dbReference>
<evidence type="ECO:0000259" key="3">
    <source>
        <dbReference type="Pfam" id="PF20454"/>
    </source>
</evidence>
<dbReference type="Pfam" id="PF05876">
    <property type="entry name" value="GpA_ATPase"/>
    <property type="match status" value="1"/>
</dbReference>
<dbReference type="InterPro" id="IPR046453">
    <property type="entry name" value="GpA_ATPase"/>
</dbReference>
<dbReference type="PANTHER" id="PTHR34413">
    <property type="entry name" value="PROPHAGE TAIL FIBER ASSEMBLY PROTEIN HOMOLOG TFAE-RELATED-RELATED"/>
    <property type="match status" value="1"/>
</dbReference>
<gene>
    <name evidence="4" type="ORF">ACFSNC_21045</name>
</gene>
<dbReference type="Pfam" id="PF20454">
    <property type="entry name" value="GpA_nuclease"/>
    <property type="match status" value="1"/>
</dbReference>
<accession>A0ABW4Z3V9</accession>
<dbReference type="InterPro" id="IPR008866">
    <property type="entry name" value="Phage_lambda_GpA-like"/>
</dbReference>
<dbReference type="InterPro" id="IPR046454">
    <property type="entry name" value="GpA_endonuclease"/>
</dbReference>
<dbReference type="EMBL" id="JBHUHD010000001">
    <property type="protein sequence ID" value="MFD2142902.1"/>
    <property type="molecule type" value="Genomic_DNA"/>
</dbReference>
<keyword evidence="5" id="KW-1185">Reference proteome</keyword>
<organism evidence="4 5">
    <name type="scientific">Ancylobacter oerskovii</name>
    <dbReference type="NCBI Taxonomy" id="459519"/>
    <lineage>
        <taxon>Bacteria</taxon>
        <taxon>Pseudomonadati</taxon>
        <taxon>Pseudomonadota</taxon>
        <taxon>Alphaproteobacteria</taxon>
        <taxon>Hyphomicrobiales</taxon>
        <taxon>Xanthobacteraceae</taxon>
        <taxon>Ancylobacter</taxon>
    </lineage>
</organism>
<feature type="compositionally biased region" description="Acidic residues" evidence="1">
    <location>
        <begin position="613"/>
        <end position="628"/>
    </location>
</feature>
<feature type="region of interest" description="Disordered" evidence="1">
    <location>
        <begin position="599"/>
        <end position="657"/>
    </location>
</feature>
<evidence type="ECO:0000259" key="2">
    <source>
        <dbReference type="Pfam" id="PF05876"/>
    </source>
</evidence>
<feature type="domain" description="Phage terminase large subunit GpA ATPase" evidence="2">
    <location>
        <begin position="54"/>
        <end position="303"/>
    </location>
</feature>
<protein>
    <submittedName>
        <fullName evidence="4">Phage terminase large subunit family protein</fullName>
    </submittedName>
</protein>
<name>A0ABW4Z3V9_9HYPH</name>
<dbReference type="InterPro" id="IPR051220">
    <property type="entry name" value="TFA_Chaperone"/>
</dbReference>